<comment type="caution">
    <text evidence="1">The sequence shown here is derived from an EMBL/GenBank/DDBJ whole genome shotgun (WGS) entry which is preliminary data.</text>
</comment>
<gene>
    <name evidence="1" type="ORF">PIB30_103350</name>
</gene>
<organism evidence="1 2">
    <name type="scientific">Stylosanthes scabra</name>
    <dbReference type="NCBI Taxonomy" id="79078"/>
    <lineage>
        <taxon>Eukaryota</taxon>
        <taxon>Viridiplantae</taxon>
        <taxon>Streptophyta</taxon>
        <taxon>Embryophyta</taxon>
        <taxon>Tracheophyta</taxon>
        <taxon>Spermatophyta</taxon>
        <taxon>Magnoliopsida</taxon>
        <taxon>eudicotyledons</taxon>
        <taxon>Gunneridae</taxon>
        <taxon>Pentapetalae</taxon>
        <taxon>rosids</taxon>
        <taxon>fabids</taxon>
        <taxon>Fabales</taxon>
        <taxon>Fabaceae</taxon>
        <taxon>Papilionoideae</taxon>
        <taxon>50 kb inversion clade</taxon>
        <taxon>dalbergioids sensu lato</taxon>
        <taxon>Dalbergieae</taxon>
        <taxon>Pterocarpus clade</taxon>
        <taxon>Stylosanthes</taxon>
    </lineage>
</organism>
<evidence type="ECO:0000313" key="1">
    <source>
        <dbReference type="EMBL" id="MED6116775.1"/>
    </source>
</evidence>
<protein>
    <submittedName>
        <fullName evidence="1">Uncharacterized protein</fullName>
    </submittedName>
</protein>
<dbReference type="EMBL" id="JASCZI010003342">
    <property type="protein sequence ID" value="MED6116775.1"/>
    <property type="molecule type" value="Genomic_DNA"/>
</dbReference>
<name>A0ABU6QZJ7_9FABA</name>
<proteinExistence type="predicted"/>
<evidence type="ECO:0000313" key="2">
    <source>
        <dbReference type="Proteomes" id="UP001341840"/>
    </source>
</evidence>
<keyword evidence="2" id="KW-1185">Reference proteome</keyword>
<dbReference type="Proteomes" id="UP001341840">
    <property type="component" value="Unassembled WGS sequence"/>
</dbReference>
<accession>A0ABU6QZJ7</accession>
<sequence>MRHSLWATGLLPDNTDSLWLEKFGSIPGMSAAVHGNKSTFLLRKWVSPAFTSSGTFFAIIVTSSAFEPICTLSSSPSGCGLFGIFLPGGSRSTRWISAAVSSFTDLVNCSLESCSVMPWHALFCSRDVPFEYAHFTAVDDELHGEDRCGDDGSDLVQGGPSDNCVVRGVVVHD</sequence>
<reference evidence="1 2" key="1">
    <citation type="journal article" date="2023" name="Plants (Basel)">
        <title>Bridging the Gap: Combining Genomics and Transcriptomics Approaches to Understand Stylosanthes scabra, an Orphan Legume from the Brazilian Caatinga.</title>
        <authorList>
            <person name="Ferreira-Neto J.R.C."/>
            <person name="da Silva M.D."/>
            <person name="Binneck E."/>
            <person name="de Melo N.F."/>
            <person name="da Silva R.H."/>
            <person name="de Melo A.L.T.M."/>
            <person name="Pandolfi V."/>
            <person name="Bustamante F.O."/>
            <person name="Brasileiro-Vidal A.C."/>
            <person name="Benko-Iseppon A.M."/>
        </authorList>
    </citation>
    <scope>NUCLEOTIDE SEQUENCE [LARGE SCALE GENOMIC DNA]</scope>
    <source>
        <tissue evidence="1">Leaves</tissue>
    </source>
</reference>